<evidence type="ECO:0000313" key="3">
    <source>
        <dbReference type="Proteomes" id="UP000593567"/>
    </source>
</evidence>
<evidence type="ECO:0000256" key="1">
    <source>
        <dbReference type="SAM" id="MobiDB-lite"/>
    </source>
</evidence>
<dbReference type="Proteomes" id="UP000593567">
    <property type="component" value="Unassembled WGS sequence"/>
</dbReference>
<reference evidence="2" key="1">
    <citation type="submission" date="2020-06" db="EMBL/GenBank/DDBJ databases">
        <title>Draft genome of Bugula neritina, a colonial animal packing powerful symbionts and potential medicines.</title>
        <authorList>
            <person name="Rayko M."/>
        </authorList>
    </citation>
    <scope>NUCLEOTIDE SEQUENCE [LARGE SCALE GENOMIC DNA]</scope>
    <source>
        <strain evidence="2">Kwan_BN1</strain>
    </source>
</reference>
<organism evidence="2 3">
    <name type="scientific">Bugula neritina</name>
    <name type="common">Brown bryozoan</name>
    <name type="synonym">Sertularia neritina</name>
    <dbReference type="NCBI Taxonomy" id="10212"/>
    <lineage>
        <taxon>Eukaryota</taxon>
        <taxon>Metazoa</taxon>
        <taxon>Spiralia</taxon>
        <taxon>Lophotrochozoa</taxon>
        <taxon>Bryozoa</taxon>
        <taxon>Gymnolaemata</taxon>
        <taxon>Cheilostomatida</taxon>
        <taxon>Flustrina</taxon>
        <taxon>Buguloidea</taxon>
        <taxon>Bugulidae</taxon>
        <taxon>Bugula</taxon>
    </lineage>
</organism>
<sequence>MLETKATDSSYTHLDLGEDKQMSKKSARYGPLPHRPTSDAVENGATSPGVKSMGDYYYASTEDIVTSEDDSDIGRQPTVSKRLNLSVSRTRSSNDYGYVDFEQDNTTSVEDKVRGREKSVHTDEELKSV</sequence>
<name>A0A7J7J763_BUGNE</name>
<feature type="region of interest" description="Disordered" evidence="1">
    <location>
        <begin position="1"/>
        <end position="54"/>
    </location>
</feature>
<dbReference type="AlphaFoldDB" id="A0A7J7J763"/>
<proteinExistence type="predicted"/>
<evidence type="ECO:0000313" key="2">
    <source>
        <dbReference type="EMBL" id="KAF6022069.1"/>
    </source>
</evidence>
<protein>
    <submittedName>
        <fullName evidence="2">Uncharacterized protein</fullName>
    </submittedName>
</protein>
<comment type="caution">
    <text evidence="2">The sequence shown here is derived from an EMBL/GenBank/DDBJ whole genome shotgun (WGS) entry which is preliminary data.</text>
</comment>
<accession>A0A7J7J763</accession>
<gene>
    <name evidence="2" type="ORF">EB796_019618</name>
</gene>
<dbReference type="EMBL" id="VXIV02002908">
    <property type="protein sequence ID" value="KAF6022069.1"/>
    <property type="molecule type" value="Genomic_DNA"/>
</dbReference>
<feature type="region of interest" description="Disordered" evidence="1">
    <location>
        <begin position="95"/>
        <end position="129"/>
    </location>
</feature>
<feature type="compositionally biased region" description="Basic and acidic residues" evidence="1">
    <location>
        <begin position="109"/>
        <end position="129"/>
    </location>
</feature>
<keyword evidence="3" id="KW-1185">Reference proteome</keyword>